<evidence type="ECO:0000313" key="3">
    <source>
        <dbReference type="Proteomes" id="UP000315995"/>
    </source>
</evidence>
<gene>
    <name evidence="2" type="ORF">FIV42_10185</name>
</gene>
<reference evidence="2 3" key="1">
    <citation type="submission" date="2019-06" db="EMBL/GenBank/DDBJ databases">
        <title>Persicimonas caeni gen. nov., sp. nov., a predatory bacterium isolated from solar saltern.</title>
        <authorList>
            <person name="Wang S."/>
        </authorList>
    </citation>
    <scope>NUCLEOTIDE SEQUENCE [LARGE SCALE GENOMIC DNA]</scope>
    <source>
        <strain evidence="2 3">YN101</strain>
    </source>
</reference>
<accession>A0A4Y6PSJ7</accession>
<dbReference type="EMBL" id="CP041186">
    <property type="protein sequence ID" value="QDG51089.1"/>
    <property type="molecule type" value="Genomic_DNA"/>
</dbReference>
<accession>A0A5B8Y370</accession>
<keyword evidence="3" id="KW-1185">Reference proteome</keyword>
<feature type="region of interest" description="Disordered" evidence="1">
    <location>
        <begin position="141"/>
        <end position="180"/>
    </location>
</feature>
<feature type="compositionally biased region" description="Basic and acidic residues" evidence="1">
    <location>
        <begin position="89"/>
        <end position="112"/>
    </location>
</feature>
<proteinExistence type="predicted"/>
<dbReference type="RefSeq" id="WP_141197574.1">
    <property type="nucleotide sequence ID" value="NZ_CP041186.1"/>
</dbReference>
<protein>
    <submittedName>
        <fullName evidence="2">Uncharacterized protein</fullName>
    </submittedName>
</protein>
<feature type="region of interest" description="Disordered" evidence="1">
    <location>
        <begin position="81"/>
        <end position="124"/>
    </location>
</feature>
<name>A0A4Y6PSJ7_PERCE</name>
<evidence type="ECO:0000256" key="1">
    <source>
        <dbReference type="SAM" id="MobiDB-lite"/>
    </source>
</evidence>
<dbReference type="AlphaFoldDB" id="A0A4Y6PSJ7"/>
<organism evidence="2 3">
    <name type="scientific">Persicimonas caeni</name>
    <dbReference type="NCBI Taxonomy" id="2292766"/>
    <lineage>
        <taxon>Bacteria</taxon>
        <taxon>Deltaproteobacteria</taxon>
        <taxon>Bradymonadales</taxon>
        <taxon>Bradymonadaceae</taxon>
        <taxon>Persicimonas</taxon>
    </lineage>
</organism>
<sequence length="180" mass="19507">MKLSSHNRPLAWARRHAARLILLALYGLVFVPFLHSIDHEDDHVHTPGGGIVYRLSPSDLDDDKLAERIEAGEFAADALLSHHHGPHGHAHDHSHGENHSHDNADSHDELPRSPHAPSPLDHAGDSFAHFAVSITAPQTTLVLPPPVETPAMDARVEPSTQISPRTPRLGTASPRGPPLS</sequence>
<dbReference type="Proteomes" id="UP000315995">
    <property type="component" value="Chromosome"/>
</dbReference>
<evidence type="ECO:0000313" key="2">
    <source>
        <dbReference type="EMBL" id="QDG51089.1"/>
    </source>
</evidence>